<reference evidence="1 2" key="1">
    <citation type="submission" date="2023-11" db="EMBL/GenBank/DDBJ databases">
        <title>Lentzea sokolovensis, sp. nov., Lentzea kristufkii, sp. nov., and Lentzea miocenensis, sp. nov., rare actinobacteria from Sokolov Coal Basin, Miocene lacustrine sediment, Czech Republic.</title>
        <authorList>
            <person name="Lara A."/>
            <person name="Kotroba L."/>
            <person name="Nouioui I."/>
            <person name="Neumann-Schaal M."/>
            <person name="Mast Y."/>
            <person name="Chronakova A."/>
        </authorList>
    </citation>
    <scope>NUCLEOTIDE SEQUENCE [LARGE SCALE GENOMIC DNA]</scope>
    <source>
        <strain evidence="1 2">BCCO 10_0856</strain>
    </source>
</reference>
<dbReference type="EMBL" id="JAXAVW010000048">
    <property type="protein sequence ID" value="MDX8036757.1"/>
    <property type="molecule type" value="Genomic_DNA"/>
</dbReference>
<protein>
    <recommendedName>
        <fullName evidence="3">NERD domain-containing protein</fullName>
    </recommendedName>
</protein>
<organism evidence="1 2">
    <name type="scientific">Lentzea miocenica</name>
    <dbReference type="NCBI Taxonomy" id="3095431"/>
    <lineage>
        <taxon>Bacteria</taxon>
        <taxon>Bacillati</taxon>
        <taxon>Actinomycetota</taxon>
        <taxon>Actinomycetes</taxon>
        <taxon>Pseudonocardiales</taxon>
        <taxon>Pseudonocardiaceae</taxon>
        <taxon>Lentzea</taxon>
    </lineage>
</organism>
<gene>
    <name evidence="1" type="ORF">SK803_41740</name>
</gene>
<sequence length="466" mass="51318">TALLAPSGELVVTQVENLPWDQHAVLGFAMQDQWNSITTIPVNIDSTSTVSMAAPLPPPTLSSPSLASLRDVTWHVDVHWGPGQAVRRRGIESLELFAERPAMMPTWTRSSREGITYQAQRFDFISAGTRLENTLARVALRDLSLEAWIQAKCKQHDHEARPSDAGRRATLLAKMLGSRQAYTELFGGPLLPALRAMLPNSATTNTAYPDHQGIVLSAREGVLTFTGLGARCLKLSSEELRGRVDAACRTGVLRRGLVLRCATCEDKQFLQIDKLGQRWTCQRCDALNDLDQWSWKAPHDEPTWFYDLHPVGRQILRDNGDVPALLSSHLQRRPRSPSKRQPFSDVAEVVFAKSGQAVVELDLITYVNDKITVAECKTSGRDLEGKPGRREVTKKCQAAAWLRADELLFATTAHSWTPASQSAIKAAVEAFSSWSPLGPPAVTLVSQLGTDHEKSDALPVVARSHS</sequence>
<evidence type="ECO:0000313" key="2">
    <source>
        <dbReference type="Proteomes" id="UP001285521"/>
    </source>
</evidence>
<evidence type="ECO:0008006" key="3">
    <source>
        <dbReference type="Google" id="ProtNLM"/>
    </source>
</evidence>
<dbReference type="RefSeq" id="WP_319971751.1">
    <property type="nucleotide sequence ID" value="NZ_JAXAVW010000048.1"/>
</dbReference>
<keyword evidence="2" id="KW-1185">Reference proteome</keyword>
<dbReference type="Proteomes" id="UP001285521">
    <property type="component" value="Unassembled WGS sequence"/>
</dbReference>
<comment type="caution">
    <text evidence="1">The sequence shown here is derived from an EMBL/GenBank/DDBJ whole genome shotgun (WGS) entry which is preliminary data.</text>
</comment>
<proteinExistence type="predicted"/>
<feature type="non-terminal residue" evidence="1">
    <location>
        <position position="1"/>
    </location>
</feature>
<name>A0ABU4TF06_9PSEU</name>
<accession>A0ABU4TF06</accession>
<evidence type="ECO:0000313" key="1">
    <source>
        <dbReference type="EMBL" id="MDX8036757.1"/>
    </source>
</evidence>